<dbReference type="OMA" id="IAFERMC"/>
<organism evidence="3">
    <name type="scientific">Nippostrongylus brasiliensis</name>
    <name type="common">Rat hookworm</name>
    <dbReference type="NCBI Taxonomy" id="27835"/>
    <lineage>
        <taxon>Eukaryota</taxon>
        <taxon>Metazoa</taxon>
        <taxon>Ecdysozoa</taxon>
        <taxon>Nematoda</taxon>
        <taxon>Chromadorea</taxon>
        <taxon>Rhabditida</taxon>
        <taxon>Rhabditina</taxon>
        <taxon>Rhabditomorpha</taxon>
        <taxon>Strongyloidea</taxon>
        <taxon>Heligmosomidae</taxon>
        <taxon>Nippostrongylus</taxon>
    </lineage>
</organism>
<accession>A0A0N4XWA8</accession>
<reference evidence="3" key="1">
    <citation type="submission" date="2017-02" db="UniProtKB">
        <authorList>
            <consortium name="WormBaseParasite"/>
        </authorList>
    </citation>
    <scope>IDENTIFICATION</scope>
</reference>
<dbReference type="Proteomes" id="UP000271162">
    <property type="component" value="Unassembled WGS sequence"/>
</dbReference>
<evidence type="ECO:0000313" key="2">
    <source>
        <dbReference type="Proteomes" id="UP000271162"/>
    </source>
</evidence>
<dbReference type="WBParaSite" id="NBR_0000716201-mRNA-1">
    <property type="protein sequence ID" value="NBR_0000716201-mRNA-1"/>
    <property type="gene ID" value="NBR_0000716201"/>
</dbReference>
<protein>
    <submittedName>
        <fullName evidence="3">SARAH domain-containing protein</fullName>
    </submittedName>
</protein>
<sequence>MPWLTVKTTAANINKCALSINPFMNTAKAESTIVDKHTRAVEEIPAKSETDLSISSFLGMRWPHNIEIRKLDQMLIKNIRSLMEEERDRQRDYERLCQTRISY</sequence>
<keyword evidence="2" id="KW-1185">Reference proteome</keyword>
<evidence type="ECO:0000313" key="3">
    <source>
        <dbReference type="WBParaSite" id="NBR_0000716201-mRNA-1"/>
    </source>
</evidence>
<dbReference type="EMBL" id="UYSL01019863">
    <property type="protein sequence ID" value="VDL70752.1"/>
    <property type="molecule type" value="Genomic_DNA"/>
</dbReference>
<proteinExistence type="predicted"/>
<name>A0A0N4XWA8_NIPBR</name>
<reference evidence="1 2" key="2">
    <citation type="submission" date="2018-11" db="EMBL/GenBank/DDBJ databases">
        <authorList>
            <consortium name="Pathogen Informatics"/>
        </authorList>
    </citation>
    <scope>NUCLEOTIDE SEQUENCE [LARGE SCALE GENOMIC DNA]</scope>
</reference>
<gene>
    <name evidence="1" type="ORF">NBR_LOCUS7163</name>
</gene>
<dbReference type="AlphaFoldDB" id="A0A0N4XWA8"/>
<evidence type="ECO:0000313" key="1">
    <source>
        <dbReference type="EMBL" id="VDL70752.1"/>
    </source>
</evidence>